<sequence>MNKTSKLDLSVFSKEFMLMLSFAGADPDPELQESLLQNAGPVDWEKFIQLVRHHRVYPTVYLQTKRMDRQWLPAEVVDALQHDYTGNVFKMLHLTAEMNKVCALFHEEHVRSLMLKGPVLSEILYGDLSLRTCKDLDILVPLQDVEKAEQLLLQSGFVLDSDEVRVLSDWKWRVHHISYTHPDSKIQIELHWRLNPDKGKEPSFDELWERRRASSQAGPFAYTLGNEDLFFFLALHGARHGWFRLRWLADIDHMVRQELDWSNVLRIMMRHDSIQVGGQALLLAAELFHTPITMEMKPLTAGLHSSRLAQGAIVFMKDMITLSPVPKDLDIYYRKYLFSLRSMPQKWYLIVSLMYPNNRDLETLPLPKQLHLLYFPLRPFLWCWRRMRQQTSP</sequence>
<dbReference type="EMBL" id="JAHZIK010000004">
    <property type="protein sequence ID" value="MBW7452529.1"/>
    <property type="molecule type" value="Genomic_DNA"/>
</dbReference>
<dbReference type="InterPro" id="IPR039498">
    <property type="entry name" value="NTP_transf_5"/>
</dbReference>
<evidence type="ECO:0000313" key="2">
    <source>
        <dbReference type="Proteomes" id="UP001519887"/>
    </source>
</evidence>
<dbReference type="RefSeq" id="WP_210038271.1">
    <property type="nucleotide sequence ID" value="NZ_JBHLVU010000022.1"/>
</dbReference>
<keyword evidence="2" id="KW-1185">Reference proteome</keyword>
<proteinExistence type="predicted"/>
<reference evidence="1 2" key="1">
    <citation type="submission" date="2021-07" db="EMBL/GenBank/DDBJ databases">
        <title>Paenibacillus radiodurans sp. nov., isolated from the southeastern edge of Tengger Desert.</title>
        <authorList>
            <person name="Zhang G."/>
        </authorList>
    </citation>
    <scope>NUCLEOTIDE SEQUENCE [LARGE SCALE GENOMIC DNA]</scope>
    <source>
        <strain evidence="1 2">CCM 7311</strain>
    </source>
</reference>
<name>A0ABS7BVB1_9BACL</name>
<organism evidence="1 2">
    <name type="scientific">Paenibacillus sepulcri</name>
    <dbReference type="NCBI Taxonomy" id="359917"/>
    <lineage>
        <taxon>Bacteria</taxon>
        <taxon>Bacillati</taxon>
        <taxon>Bacillota</taxon>
        <taxon>Bacilli</taxon>
        <taxon>Bacillales</taxon>
        <taxon>Paenibacillaceae</taxon>
        <taxon>Paenibacillus</taxon>
    </lineage>
</organism>
<dbReference type="Proteomes" id="UP001519887">
    <property type="component" value="Unassembled WGS sequence"/>
</dbReference>
<dbReference type="Pfam" id="PF14907">
    <property type="entry name" value="NTP_transf_5"/>
    <property type="match status" value="1"/>
</dbReference>
<dbReference type="SUPFAM" id="SSF81301">
    <property type="entry name" value="Nucleotidyltransferase"/>
    <property type="match status" value="1"/>
</dbReference>
<evidence type="ECO:0000313" key="1">
    <source>
        <dbReference type="EMBL" id="MBW7452529.1"/>
    </source>
</evidence>
<protein>
    <submittedName>
        <fullName evidence="1">Nucleotidyltransferase family protein</fullName>
    </submittedName>
</protein>
<comment type="caution">
    <text evidence="1">The sequence shown here is derived from an EMBL/GenBank/DDBJ whole genome shotgun (WGS) entry which is preliminary data.</text>
</comment>
<gene>
    <name evidence="1" type="ORF">K0U00_00550</name>
</gene>
<accession>A0ABS7BVB1</accession>
<dbReference type="InterPro" id="IPR043519">
    <property type="entry name" value="NT_sf"/>
</dbReference>